<protein>
    <submittedName>
        <fullName evidence="1">Uncharacterized protein</fullName>
    </submittedName>
</protein>
<dbReference type="RefSeq" id="WP_170038206.1">
    <property type="nucleotide sequence ID" value="NZ_JABDTL010000002.1"/>
</dbReference>
<evidence type="ECO:0000313" key="1">
    <source>
        <dbReference type="EMBL" id="MBB6072520.1"/>
    </source>
</evidence>
<comment type="caution">
    <text evidence="1">The sequence shown here is derived from an EMBL/GenBank/DDBJ whole genome shotgun (WGS) entry which is preliminary data.</text>
</comment>
<sequence>MKFSPLRILLVCVLVITAILVAYPRNSTTFDITAESEYVRYSPDPAAAAVHEWELDSAVIFVGDDSVGRVVSGALKFTDPVVVTIERLSSGPLSLKLEAPRERADNAGEAPVRVGEFEEHSKASISLYGNVTIAIANVEERSHAGKPLVFAVEGALQTGRAIHRETDPHIAILRSGKITKLAKAIVGSTVFTAGSRDLDPGDEVSITAPDSSQSGLIRADERPALTVVYRAVARSVRVGRPGGGEYPVGMSMAERAAADPFLQRWWATLIFLISLLGTWKALGADRNSNERDE</sequence>
<reference evidence="1 2" key="1">
    <citation type="submission" date="2020-08" db="EMBL/GenBank/DDBJ databases">
        <title>Genomic Encyclopedia of Type Strains, Phase IV (KMG-IV): sequencing the most valuable type-strain genomes for metagenomic binning, comparative biology and taxonomic classification.</title>
        <authorList>
            <person name="Goeker M."/>
        </authorList>
    </citation>
    <scope>NUCLEOTIDE SEQUENCE [LARGE SCALE GENOMIC DNA]</scope>
    <source>
        <strain evidence="1 2">DSM 29007</strain>
    </source>
</reference>
<accession>A0A841H3D9</accession>
<proteinExistence type="predicted"/>
<gene>
    <name evidence="1" type="ORF">HNQ61_004182</name>
</gene>
<name>A0A841H3D9_9BACT</name>
<dbReference type="EMBL" id="JACHIA010000015">
    <property type="protein sequence ID" value="MBB6072520.1"/>
    <property type="molecule type" value="Genomic_DNA"/>
</dbReference>
<dbReference type="Proteomes" id="UP000582837">
    <property type="component" value="Unassembled WGS sequence"/>
</dbReference>
<keyword evidence="2" id="KW-1185">Reference proteome</keyword>
<evidence type="ECO:0000313" key="2">
    <source>
        <dbReference type="Proteomes" id="UP000582837"/>
    </source>
</evidence>
<dbReference type="AlphaFoldDB" id="A0A841H3D9"/>
<organism evidence="1 2">
    <name type="scientific">Longimicrobium terrae</name>
    <dbReference type="NCBI Taxonomy" id="1639882"/>
    <lineage>
        <taxon>Bacteria</taxon>
        <taxon>Pseudomonadati</taxon>
        <taxon>Gemmatimonadota</taxon>
        <taxon>Longimicrobiia</taxon>
        <taxon>Longimicrobiales</taxon>
        <taxon>Longimicrobiaceae</taxon>
        <taxon>Longimicrobium</taxon>
    </lineage>
</organism>